<dbReference type="InterPro" id="IPR032466">
    <property type="entry name" value="Metal_Hydrolase"/>
</dbReference>
<dbReference type="PANTHER" id="PTHR43794:SF11">
    <property type="entry name" value="AMIDOHYDROLASE-RELATED DOMAIN-CONTAINING PROTEIN"/>
    <property type="match status" value="1"/>
</dbReference>
<evidence type="ECO:0000256" key="2">
    <source>
        <dbReference type="ARBA" id="ARBA00022801"/>
    </source>
</evidence>
<dbReference type="HOGENOM" id="CLU_012358_2_6_9"/>
<dbReference type="Gene3D" id="3.20.20.140">
    <property type="entry name" value="Metal-dependent hydrolases"/>
    <property type="match status" value="1"/>
</dbReference>
<evidence type="ECO:0000256" key="1">
    <source>
        <dbReference type="ARBA" id="ARBA00022723"/>
    </source>
</evidence>
<keyword evidence="2" id="KW-0378">Hydrolase</keyword>
<dbReference type="InterPro" id="IPR011059">
    <property type="entry name" value="Metal-dep_hydrolase_composite"/>
</dbReference>
<dbReference type="CDD" id="cd01298">
    <property type="entry name" value="ATZ_TRZ_like"/>
    <property type="match status" value="1"/>
</dbReference>
<dbReference type="InterPro" id="IPR017700">
    <property type="entry name" value="Aminohydrolase_SsnA"/>
</dbReference>
<dbReference type="NCBIfam" id="TIGR03314">
    <property type="entry name" value="Se_ssnA"/>
    <property type="match status" value="1"/>
</dbReference>
<feature type="domain" description="Amidohydrolase-related" evidence="4">
    <location>
        <begin position="68"/>
        <end position="424"/>
    </location>
</feature>
<evidence type="ECO:0000313" key="6">
    <source>
        <dbReference type="EMBL" id="EFM81651.1"/>
    </source>
</evidence>
<protein>
    <submittedName>
        <fullName evidence="6">Putative selenium metabolism protein SsnA</fullName>
    </submittedName>
</protein>
<accession>A0A125W2V8</accession>
<dbReference type="InterPro" id="IPR054418">
    <property type="entry name" value="MQNX/HUTI_composite_N"/>
</dbReference>
<sequence>MWGIGWKIGGEYMLLIGNGRLITRDAQNHFFENGCVAIDGQVVKQVGTTEDLKQAYPEATFIDAKGGVIMPGFINMHNHIYSTFARGLSLTNYHPKNFMDILVDQWWRIDRALTLEDTYQSGKVAYLDSIRNGVTTVFDHHASYGEITGSLTQLSNAADELGIRTCLCYEVSDRDGEQKMREAVQENAAFIKASSLRNDDMQKAMMGMHAAFTLSDASLELCAANTPDGIGYHIHIAEDLADVHDSLKKYGKPIVNRLFDLGILGKQTMAGHCIHIGPHEMELLRDTDTMVVTNPESNMGNAVGCPPAMRMFNEYGILMGLGTDGYTNDVTESYKVGNVIHKHHLADPNAAWAEIPAMLFDNNPQMANRYFKTKLGVLEPNGAADVIIVDYHGPTPMTKENYNMHILFGMNGGMVTDTVINGEIRMRNREVQGIDEEKVWHDAQTQAQSFWKRVNQ</sequence>
<dbReference type="SUPFAM" id="SSF51338">
    <property type="entry name" value="Composite domain of metallo-dependent hydrolases"/>
    <property type="match status" value="1"/>
</dbReference>
<dbReference type="Proteomes" id="UP000004846">
    <property type="component" value="Unassembled WGS sequence"/>
</dbReference>
<organism evidence="6 7">
    <name type="scientific">Enterococcus faecalis TX4248</name>
    <dbReference type="NCBI Taxonomy" id="749495"/>
    <lineage>
        <taxon>Bacteria</taxon>
        <taxon>Bacillati</taxon>
        <taxon>Bacillota</taxon>
        <taxon>Bacilli</taxon>
        <taxon>Lactobacillales</taxon>
        <taxon>Enterococcaceae</taxon>
        <taxon>Enterococcus</taxon>
    </lineage>
</organism>
<evidence type="ECO:0000259" key="4">
    <source>
        <dbReference type="Pfam" id="PF01979"/>
    </source>
</evidence>
<dbReference type="GO" id="GO:0016810">
    <property type="term" value="F:hydrolase activity, acting on carbon-nitrogen (but not peptide) bonds"/>
    <property type="evidence" value="ECO:0007669"/>
    <property type="project" value="InterPro"/>
</dbReference>
<keyword evidence="1" id="KW-0479">Metal-binding</keyword>
<dbReference type="Gene3D" id="2.30.40.10">
    <property type="entry name" value="Urease, subunit C, domain 1"/>
    <property type="match status" value="1"/>
</dbReference>
<name>A0A125W2V8_ENTFL</name>
<dbReference type="EMBL" id="AEBR01000102">
    <property type="protein sequence ID" value="EFM81651.1"/>
    <property type="molecule type" value="Genomic_DNA"/>
</dbReference>
<feature type="domain" description="Aminodeoxyfutalosine deaminase/Imidazolonepropionase-like composite" evidence="5">
    <location>
        <begin position="34"/>
        <end position="59"/>
    </location>
</feature>
<evidence type="ECO:0000313" key="7">
    <source>
        <dbReference type="Proteomes" id="UP000004846"/>
    </source>
</evidence>
<keyword evidence="3" id="KW-0862">Zinc</keyword>
<dbReference type="AlphaFoldDB" id="A0A125W2V8"/>
<dbReference type="Pfam" id="PF01979">
    <property type="entry name" value="Amidohydro_1"/>
    <property type="match status" value="1"/>
</dbReference>
<dbReference type="SUPFAM" id="SSF51556">
    <property type="entry name" value="Metallo-dependent hydrolases"/>
    <property type="match status" value="1"/>
</dbReference>
<dbReference type="GO" id="GO:0046872">
    <property type="term" value="F:metal ion binding"/>
    <property type="evidence" value="ECO:0007669"/>
    <property type="project" value="UniProtKB-KW"/>
</dbReference>
<reference evidence="6 7" key="1">
    <citation type="submission" date="2010-07" db="EMBL/GenBank/DDBJ databases">
        <authorList>
            <person name="Sid Ahmed O."/>
        </authorList>
    </citation>
    <scope>NUCLEOTIDE SEQUENCE [LARGE SCALE GENOMIC DNA]</scope>
    <source>
        <strain evidence="6 7">TX4248</strain>
    </source>
</reference>
<proteinExistence type="predicted"/>
<evidence type="ECO:0000256" key="3">
    <source>
        <dbReference type="ARBA" id="ARBA00022833"/>
    </source>
</evidence>
<dbReference type="InterPro" id="IPR006680">
    <property type="entry name" value="Amidohydro-rel"/>
</dbReference>
<gene>
    <name evidence="6" type="ORF">HMPREF9498_02793</name>
</gene>
<dbReference type="Pfam" id="PF22039">
    <property type="entry name" value="HUTI_composite_bact"/>
    <property type="match status" value="1"/>
</dbReference>
<evidence type="ECO:0000259" key="5">
    <source>
        <dbReference type="Pfam" id="PF22039"/>
    </source>
</evidence>
<comment type="caution">
    <text evidence="6">The sequence shown here is derived from an EMBL/GenBank/DDBJ whole genome shotgun (WGS) entry which is preliminary data.</text>
</comment>
<dbReference type="NCBIfam" id="NF005540">
    <property type="entry name" value="PRK07203.1"/>
    <property type="match status" value="1"/>
</dbReference>
<dbReference type="PANTHER" id="PTHR43794">
    <property type="entry name" value="AMINOHYDROLASE SSNA-RELATED"/>
    <property type="match status" value="1"/>
</dbReference>
<dbReference type="InterPro" id="IPR050287">
    <property type="entry name" value="MTA/SAH_deaminase"/>
</dbReference>